<feature type="domain" description="N-acetyltransferase" evidence="3">
    <location>
        <begin position="56"/>
        <end position="202"/>
    </location>
</feature>
<evidence type="ECO:0000313" key="4">
    <source>
        <dbReference type="EMBL" id="OPC79374.1"/>
    </source>
</evidence>
<accession>A0A1T3NRK1</accession>
<proteinExistence type="predicted"/>
<dbReference type="PANTHER" id="PTHR43877">
    <property type="entry name" value="AMINOALKYLPHOSPHONATE N-ACETYLTRANSFERASE-RELATED-RELATED"/>
    <property type="match status" value="1"/>
</dbReference>
<keyword evidence="2" id="KW-0012">Acyltransferase</keyword>
<dbReference type="SUPFAM" id="SSF55729">
    <property type="entry name" value="Acyl-CoA N-acyltransferases (Nat)"/>
    <property type="match status" value="1"/>
</dbReference>
<gene>
    <name evidence="4" type="ORF">B4N89_35650</name>
</gene>
<dbReference type="PANTHER" id="PTHR43877:SF2">
    <property type="entry name" value="AMINOALKYLPHOSPHONATE N-ACETYLTRANSFERASE-RELATED"/>
    <property type="match status" value="1"/>
</dbReference>
<dbReference type="CDD" id="cd04301">
    <property type="entry name" value="NAT_SF"/>
    <property type="match status" value="1"/>
</dbReference>
<dbReference type="InterPro" id="IPR016181">
    <property type="entry name" value="Acyl_CoA_acyltransferase"/>
</dbReference>
<reference evidence="4 5" key="1">
    <citation type="submission" date="2017-03" db="EMBL/GenBank/DDBJ databases">
        <title>Draft genome sequence of Streptomyces scabrisporus NF3, endophyte isolated from Amphipterygium adstringens.</title>
        <authorList>
            <person name="Vazquez M."/>
            <person name="Ceapa C.D."/>
            <person name="Rodriguez Luna D."/>
            <person name="Sanchez Esquivel S."/>
        </authorList>
    </citation>
    <scope>NUCLEOTIDE SEQUENCE [LARGE SCALE GENOMIC DNA]</scope>
    <source>
        <strain evidence="4 5">NF3</strain>
    </source>
</reference>
<protein>
    <recommendedName>
        <fullName evidence="3">N-acetyltransferase domain-containing protein</fullName>
    </recommendedName>
</protein>
<evidence type="ECO:0000313" key="5">
    <source>
        <dbReference type="Proteomes" id="UP000190037"/>
    </source>
</evidence>
<dbReference type="EMBL" id="MWQN01000002">
    <property type="protein sequence ID" value="OPC79374.1"/>
    <property type="molecule type" value="Genomic_DNA"/>
</dbReference>
<keyword evidence="5" id="KW-1185">Reference proteome</keyword>
<dbReference type="Proteomes" id="UP000190037">
    <property type="component" value="Unassembled WGS sequence"/>
</dbReference>
<evidence type="ECO:0000256" key="1">
    <source>
        <dbReference type="ARBA" id="ARBA00022679"/>
    </source>
</evidence>
<comment type="caution">
    <text evidence="4">The sequence shown here is derived from an EMBL/GenBank/DDBJ whole genome shotgun (WGS) entry which is preliminary data.</text>
</comment>
<dbReference type="Gene3D" id="3.40.630.30">
    <property type="match status" value="1"/>
</dbReference>
<sequence>MPENVPEHWFASRRERSRSLIGFAHRAKGGAVLGAAPGHHGPFGADAPSGTGDIRLVPRPYTHPDTQRLLHALYAQQVALYGFADHPDTTEPRDLEPPEGLLVVAYAGTEPIGCGGWRTLPSRTAEIKRLYVVPEHRGRGCGRRLLNTLEHTAAEAGARRLVVETGARNIRALALFAATGYTPRIPYVEGRDPAVNRAMTKELFRTLGTRPLSAPPR</sequence>
<dbReference type="PROSITE" id="PS51186">
    <property type="entry name" value="GNAT"/>
    <property type="match status" value="1"/>
</dbReference>
<keyword evidence="1" id="KW-0808">Transferase</keyword>
<dbReference type="InterPro" id="IPR000182">
    <property type="entry name" value="GNAT_dom"/>
</dbReference>
<dbReference type="InterPro" id="IPR050832">
    <property type="entry name" value="Bact_Acetyltransf"/>
</dbReference>
<dbReference type="RefSeq" id="WP_078980591.1">
    <property type="nucleotide sequence ID" value="NZ_MWQN01000002.1"/>
</dbReference>
<organism evidence="4 5">
    <name type="scientific">Embleya scabrispora</name>
    <dbReference type="NCBI Taxonomy" id="159449"/>
    <lineage>
        <taxon>Bacteria</taxon>
        <taxon>Bacillati</taxon>
        <taxon>Actinomycetota</taxon>
        <taxon>Actinomycetes</taxon>
        <taxon>Kitasatosporales</taxon>
        <taxon>Streptomycetaceae</taxon>
        <taxon>Embleya</taxon>
    </lineage>
</organism>
<dbReference type="GO" id="GO:0016747">
    <property type="term" value="F:acyltransferase activity, transferring groups other than amino-acyl groups"/>
    <property type="evidence" value="ECO:0007669"/>
    <property type="project" value="InterPro"/>
</dbReference>
<dbReference type="Pfam" id="PF00583">
    <property type="entry name" value="Acetyltransf_1"/>
    <property type="match status" value="1"/>
</dbReference>
<evidence type="ECO:0000256" key="2">
    <source>
        <dbReference type="ARBA" id="ARBA00023315"/>
    </source>
</evidence>
<dbReference type="OrthoDB" id="9803233at2"/>
<dbReference type="AlphaFoldDB" id="A0A1T3NRK1"/>
<evidence type="ECO:0000259" key="3">
    <source>
        <dbReference type="PROSITE" id="PS51186"/>
    </source>
</evidence>
<name>A0A1T3NRK1_9ACTN</name>